<feature type="chain" id="PRO_5041349206" description="Ubiquitin 3 binding protein But2 C-terminal domain-containing protein" evidence="1">
    <location>
        <begin position="18"/>
        <end position="162"/>
    </location>
</feature>
<dbReference type="Proteomes" id="UP001174936">
    <property type="component" value="Unassembled WGS sequence"/>
</dbReference>
<evidence type="ECO:0000313" key="2">
    <source>
        <dbReference type="EMBL" id="KAK0648391.1"/>
    </source>
</evidence>
<gene>
    <name evidence="2" type="ORF">B0T16DRAFT_455868</name>
</gene>
<evidence type="ECO:0000256" key="1">
    <source>
        <dbReference type="SAM" id="SignalP"/>
    </source>
</evidence>
<keyword evidence="3" id="KW-1185">Reference proteome</keyword>
<accession>A0AA39Y982</accession>
<evidence type="ECO:0000313" key="3">
    <source>
        <dbReference type="Proteomes" id="UP001174936"/>
    </source>
</evidence>
<evidence type="ECO:0008006" key="4">
    <source>
        <dbReference type="Google" id="ProtNLM"/>
    </source>
</evidence>
<name>A0AA39Y982_9PEZI</name>
<dbReference type="EMBL" id="JAULSV010000003">
    <property type="protein sequence ID" value="KAK0648391.1"/>
    <property type="molecule type" value="Genomic_DNA"/>
</dbReference>
<keyword evidence="1" id="KW-0732">Signal</keyword>
<proteinExistence type="predicted"/>
<comment type="caution">
    <text evidence="2">The sequence shown here is derived from an EMBL/GenBank/DDBJ whole genome shotgun (WGS) entry which is preliminary data.</text>
</comment>
<reference evidence="2" key="1">
    <citation type="submission" date="2023-06" db="EMBL/GenBank/DDBJ databases">
        <title>Genome-scale phylogeny and comparative genomics of the fungal order Sordariales.</title>
        <authorList>
            <consortium name="Lawrence Berkeley National Laboratory"/>
            <person name="Hensen N."/>
            <person name="Bonometti L."/>
            <person name="Westerberg I."/>
            <person name="Brannstrom I.O."/>
            <person name="Guillou S."/>
            <person name="Cros-Aarteil S."/>
            <person name="Calhoun S."/>
            <person name="Haridas S."/>
            <person name="Kuo A."/>
            <person name="Mondo S."/>
            <person name="Pangilinan J."/>
            <person name="Riley R."/>
            <person name="Labutti K."/>
            <person name="Andreopoulos B."/>
            <person name="Lipzen A."/>
            <person name="Chen C."/>
            <person name="Yanf M."/>
            <person name="Daum C."/>
            <person name="Ng V."/>
            <person name="Clum A."/>
            <person name="Steindorff A."/>
            <person name="Ohm R."/>
            <person name="Martin F."/>
            <person name="Silar P."/>
            <person name="Natvig D."/>
            <person name="Lalanne C."/>
            <person name="Gautier V."/>
            <person name="Ament-Velasquez S.L."/>
            <person name="Kruys A."/>
            <person name="Hutchinson M.I."/>
            <person name="Powell A.J."/>
            <person name="Barry K."/>
            <person name="Miller A.N."/>
            <person name="Grigoriev I.V."/>
            <person name="Debuchy R."/>
            <person name="Gladieux P."/>
            <person name="Thoren M.H."/>
            <person name="Johannesson H."/>
        </authorList>
    </citation>
    <scope>NUCLEOTIDE SEQUENCE</scope>
    <source>
        <strain evidence="2">SMH2532-1</strain>
    </source>
</reference>
<feature type="signal peptide" evidence="1">
    <location>
        <begin position="1"/>
        <end position="17"/>
    </location>
</feature>
<dbReference type="AlphaFoldDB" id="A0AA39Y982"/>
<protein>
    <recommendedName>
        <fullName evidence="4">Ubiquitin 3 binding protein But2 C-terminal domain-containing protein</fullName>
    </recommendedName>
</protein>
<sequence>MKLTTIAPLALARTVLATPFDPPKVKPMVPTVTTFNVSNFQAYSVIEDPKWSLIHFSVSVSTLFAPTFCTSFAITPDSHFIGDFPLKNCTEPRVSFTLTRTEDKGAALEVFHALAPPGPGLSRGTFKIPADWFEEKDGKSEDFVGPQSFFIEDLELLQPIWG</sequence>
<organism evidence="2 3">
    <name type="scientific">Cercophora newfieldiana</name>
    <dbReference type="NCBI Taxonomy" id="92897"/>
    <lineage>
        <taxon>Eukaryota</taxon>
        <taxon>Fungi</taxon>
        <taxon>Dikarya</taxon>
        <taxon>Ascomycota</taxon>
        <taxon>Pezizomycotina</taxon>
        <taxon>Sordariomycetes</taxon>
        <taxon>Sordariomycetidae</taxon>
        <taxon>Sordariales</taxon>
        <taxon>Lasiosphaeriaceae</taxon>
        <taxon>Cercophora</taxon>
    </lineage>
</organism>